<dbReference type="Pfam" id="PF12631">
    <property type="entry name" value="MnmE_helical"/>
    <property type="match status" value="1"/>
</dbReference>
<evidence type="ECO:0000313" key="10">
    <source>
        <dbReference type="Proteomes" id="UP000009046"/>
    </source>
</evidence>
<evidence type="ECO:0000313" key="9">
    <source>
        <dbReference type="EnsemblMetazoa" id="PHUM245280-PA"/>
    </source>
</evidence>
<dbReference type="InParanoid" id="E0VJH7"/>
<feature type="domain" description="TrmE-type G" evidence="7">
    <location>
        <begin position="235"/>
        <end position="427"/>
    </location>
</feature>
<dbReference type="VEuPathDB" id="VectorBase:PHUM245280"/>
<dbReference type="FunFam" id="3.30.1360.120:FF:000007">
    <property type="entry name" value="tRNA modification GTPase GTPBP3, mitochondrial"/>
    <property type="match status" value="1"/>
</dbReference>
<dbReference type="InterPro" id="IPR027368">
    <property type="entry name" value="MnmE_dom2"/>
</dbReference>
<comment type="similarity">
    <text evidence="3">Belongs to the TRAFAC class TrmE-Era-EngA-EngB-Septin-like GTPase superfamily. TrmE GTPase family.</text>
</comment>
<dbReference type="CDD" id="cd04164">
    <property type="entry name" value="trmE"/>
    <property type="match status" value="1"/>
</dbReference>
<comment type="subcellular location">
    <subcellularLocation>
        <location evidence="2">Mitochondrion</location>
    </subcellularLocation>
</comment>
<dbReference type="InterPro" id="IPR018948">
    <property type="entry name" value="GTP-bd_TrmE_N"/>
</dbReference>
<dbReference type="EnsemblMetazoa" id="PHUM245280-RA">
    <property type="protein sequence ID" value="PHUM245280-PA"/>
    <property type="gene ID" value="PHUM245280"/>
</dbReference>
<keyword evidence="6" id="KW-0342">GTP-binding</keyword>
<dbReference type="SUPFAM" id="SSF51197">
    <property type="entry name" value="Clavaminate synthase-like"/>
    <property type="match status" value="1"/>
</dbReference>
<evidence type="ECO:0000256" key="4">
    <source>
        <dbReference type="ARBA" id="ARBA00022694"/>
    </source>
</evidence>
<dbReference type="Pfam" id="PF01926">
    <property type="entry name" value="MMR_HSR1"/>
    <property type="match status" value="1"/>
</dbReference>
<gene>
    <name evidence="9" type="primary">8230806</name>
    <name evidence="8" type="ORF">Phum_PHUM245280</name>
</gene>
<reference evidence="8" key="1">
    <citation type="submission" date="2007-04" db="EMBL/GenBank/DDBJ databases">
        <title>Annotation of Pediculus humanus corporis strain USDA.</title>
        <authorList>
            <person name="Kirkness E."/>
            <person name="Hannick L."/>
            <person name="Hass B."/>
            <person name="Bruggner R."/>
            <person name="Lawson D."/>
            <person name="Bidwell S."/>
            <person name="Joardar V."/>
            <person name="Caler E."/>
            <person name="Walenz B."/>
            <person name="Inman J."/>
            <person name="Schobel S."/>
            <person name="Galinsky K."/>
            <person name="Amedeo P."/>
            <person name="Strausberg R."/>
        </authorList>
    </citation>
    <scope>NUCLEOTIDE SEQUENCE</scope>
    <source>
        <strain evidence="8">USDA</strain>
    </source>
</reference>
<sequence>MQLMGKYLKCFYRNFSANVPTIFALSSGQGKCGVAVIRVSGPNAREAILKMTKCKELPKPRMASLQLIRDPQTLEELDKGLILWFPEPKSFTGEDSCEFQIHGGPAVIESVLTALSKLSNFRMAEPGDFTKRAFHAGKLDLVEVEGLGDLIHAETNLQRKQALYQMEGNLSKLYKTWRANLLKNLAHVEAYIDFSEDENIENDIIENVHKNLTVLKNEIENHLSDGRKGERLRDGIKTAIIGEPNAGKSSLLNILCQKPAAIVTPIPGTTRDTISVHLNLCGFPLTLVDTAGLRSNATDIVEQEGISRTKKVTGQSDILLLIIDAKMLMSHFQTTSSLHKPDILSVIKAHIKNLDLKTDCNITLESLMKNNLQKCIFVLNKIDLLNNEEKEVFQAFMKENNFTFSLISCKTEEGVNQLLQSMAKTMQHVCGNPTRENPVLTNSRHRYHLTESLKYLNEYFKFADTDITLSAQKLRLSLRHIGKIMGIFLRYFTDRQIQVPHYLFFNSGLDKEDKISLITGIKVIDDFITNEEENSLLLELNSHLKRMRYETGHWDNAIKDFRETEKSEWNPNNFKIIERVKNFVFENQVVPIKQVHVLDLKETGVILPHIDSIKFCGSTIAGLSLLSDSVMRLVHSKDKKKIVDVLLKRCSLYIMTGDARYNYTHEILGNDNSKFGDKIIKKGRRISVICRNEP</sequence>
<dbReference type="OrthoDB" id="188276at2759"/>
<dbReference type="PANTHER" id="PTHR42714:SF2">
    <property type="entry name" value="TRNA MODIFICATION GTPASE GTPBP3, MITOCHONDRIAL"/>
    <property type="match status" value="1"/>
</dbReference>
<dbReference type="AlphaFoldDB" id="E0VJH7"/>
<dbReference type="STRING" id="121224.E0VJH7"/>
<reference evidence="8" key="2">
    <citation type="submission" date="2007-04" db="EMBL/GenBank/DDBJ databases">
        <title>The genome of the human body louse.</title>
        <authorList>
            <consortium name="The Human Body Louse Genome Consortium"/>
            <person name="Kirkness E."/>
            <person name="Walenz B."/>
            <person name="Hass B."/>
            <person name="Bruggner R."/>
            <person name="Strausberg R."/>
        </authorList>
    </citation>
    <scope>NUCLEOTIDE SEQUENCE</scope>
    <source>
        <strain evidence="8">USDA</strain>
    </source>
</reference>
<dbReference type="RefSeq" id="XP_002426271.1">
    <property type="nucleotide sequence ID" value="XM_002426226.1"/>
</dbReference>
<dbReference type="Gene3D" id="3.30.1360.120">
    <property type="entry name" value="Probable tRNA modification gtpase trme, domain 1"/>
    <property type="match status" value="1"/>
</dbReference>
<dbReference type="CDD" id="cd14858">
    <property type="entry name" value="TrmE_N"/>
    <property type="match status" value="1"/>
</dbReference>
<dbReference type="InterPro" id="IPR031168">
    <property type="entry name" value="G_TrmE"/>
</dbReference>
<dbReference type="InterPro" id="IPR027417">
    <property type="entry name" value="P-loop_NTPase"/>
</dbReference>
<dbReference type="PROSITE" id="PS51709">
    <property type="entry name" value="G_TRME"/>
    <property type="match status" value="1"/>
</dbReference>
<dbReference type="FunCoup" id="E0VJH7">
    <property type="interactions" value="1303"/>
</dbReference>
<proteinExistence type="inferred from homology"/>
<dbReference type="KEGG" id="phu:Phum_PHUM245280"/>
<dbReference type="EMBL" id="AAZO01002841">
    <property type="status" value="NOT_ANNOTATED_CDS"/>
    <property type="molecule type" value="Genomic_DNA"/>
</dbReference>
<evidence type="ECO:0000256" key="3">
    <source>
        <dbReference type="ARBA" id="ARBA00011043"/>
    </source>
</evidence>
<comment type="cofactor">
    <cofactor evidence="1">
        <name>Fe(2+)</name>
        <dbReference type="ChEBI" id="CHEBI:29033"/>
    </cofactor>
</comment>
<dbReference type="GeneID" id="8230806"/>
<dbReference type="GO" id="GO:0002098">
    <property type="term" value="P:tRNA wobble uridine modification"/>
    <property type="evidence" value="ECO:0007669"/>
    <property type="project" value="TreeGrafter"/>
</dbReference>
<evidence type="ECO:0000256" key="6">
    <source>
        <dbReference type="ARBA" id="ARBA00023134"/>
    </source>
</evidence>
<dbReference type="Pfam" id="PF10396">
    <property type="entry name" value="TrmE_N"/>
    <property type="match status" value="1"/>
</dbReference>
<dbReference type="InterPro" id="IPR037151">
    <property type="entry name" value="AlkB-like_sf"/>
</dbReference>
<dbReference type="eggNOG" id="KOG1191">
    <property type="taxonomic scope" value="Eukaryota"/>
</dbReference>
<dbReference type="GO" id="GO:0005525">
    <property type="term" value="F:GTP binding"/>
    <property type="evidence" value="ECO:0007669"/>
    <property type="project" value="UniProtKB-KW"/>
</dbReference>
<dbReference type="EMBL" id="DS235222">
    <property type="protein sequence ID" value="EEB13533.1"/>
    <property type="molecule type" value="Genomic_DNA"/>
</dbReference>
<evidence type="ECO:0000256" key="2">
    <source>
        <dbReference type="ARBA" id="ARBA00004173"/>
    </source>
</evidence>
<dbReference type="SUPFAM" id="SSF52540">
    <property type="entry name" value="P-loop containing nucleoside triphosphate hydrolases"/>
    <property type="match status" value="1"/>
</dbReference>
<dbReference type="InterPro" id="IPR004520">
    <property type="entry name" value="GTPase_MnmE"/>
</dbReference>
<dbReference type="InterPro" id="IPR005225">
    <property type="entry name" value="Small_GTP-bd"/>
</dbReference>
<organism>
    <name type="scientific">Pediculus humanus subsp. corporis</name>
    <name type="common">Body louse</name>
    <dbReference type="NCBI Taxonomy" id="121224"/>
    <lineage>
        <taxon>Eukaryota</taxon>
        <taxon>Metazoa</taxon>
        <taxon>Ecdysozoa</taxon>
        <taxon>Arthropoda</taxon>
        <taxon>Hexapoda</taxon>
        <taxon>Insecta</taxon>
        <taxon>Pterygota</taxon>
        <taxon>Neoptera</taxon>
        <taxon>Paraneoptera</taxon>
        <taxon>Psocodea</taxon>
        <taxon>Troctomorpha</taxon>
        <taxon>Phthiraptera</taxon>
        <taxon>Anoplura</taxon>
        <taxon>Pediculidae</taxon>
        <taxon>Pediculus</taxon>
    </lineage>
</organism>
<evidence type="ECO:0000313" key="8">
    <source>
        <dbReference type="EMBL" id="EEB13533.1"/>
    </source>
</evidence>
<dbReference type="Gene3D" id="2.60.120.590">
    <property type="entry name" value="Alpha-ketoglutarate-dependent dioxygenase AlkB-like"/>
    <property type="match status" value="1"/>
</dbReference>
<dbReference type="Gene3D" id="1.20.120.430">
    <property type="entry name" value="tRNA modification GTPase MnmE domain 2"/>
    <property type="match status" value="1"/>
</dbReference>
<keyword evidence="4" id="KW-0819">tRNA processing</keyword>
<dbReference type="GO" id="GO:0003924">
    <property type="term" value="F:GTPase activity"/>
    <property type="evidence" value="ECO:0007669"/>
    <property type="project" value="InterPro"/>
</dbReference>
<evidence type="ECO:0000256" key="5">
    <source>
        <dbReference type="ARBA" id="ARBA00022741"/>
    </source>
</evidence>
<dbReference type="HOGENOM" id="CLU_019624_3_1_1"/>
<dbReference type="NCBIfam" id="TIGR00231">
    <property type="entry name" value="small_GTP"/>
    <property type="match status" value="1"/>
</dbReference>
<protein>
    <submittedName>
        <fullName evidence="8 9">GTPase mss1, putative</fullName>
    </submittedName>
</protein>
<dbReference type="Gene3D" id="3.40.50.300">
    <property type="entry name" value="P-loop containing nucleotide triphosphate hydrolases"/>
    <property type="match status" value="1"/>
</dbReference>
<dbReference type="InterPro" id="IPR006073">
    <property type="entry name" value="GTP-bd"/>
</dbReference>
<dbReference type="OMA" id="IWICINI"/>
<reference evidence="9" key="3">
    <citation type="submission" date="2020-05" db="UniProtKB">
        <authorList>
            <consortium name="EnsemblMetazoa"/>
        </authorList>
    </citation>
    <scope>IDENTIFICATION</scope>
    <source>
        <strain evidence="9">USDA</strain>
    </source>
</reference>
<dbReference type="GO" id="GO:0030488">
    <property type="term" value="P:tRNA methylation"/>
    <property type="evidence" value="ECO:0007669"/>
    <property type="project" value="TreeGrafter"/>
</dbReference>
<keyword evidence="5" id="KW-0547">Nucleotide-binding</keyword>
<dbReference type="GO" id="GO:0005739">
    <property type="term" value="C:mitochondrion"/>
    <property type="evidence" value="ECO:0007669"/>
    <property type="project" value="UniProtKB-SubCell"/>
</dbReference>
<accession>E0VJH7</accession>
<dbReference type="InterPro" id="IPR025867">
    <property type="entry name" value="MnmE_helical"/>
</dbReference>
<evidence type="ECO:0000259" key="7">
    <source>
        <dbReference type="PROSITE" id="PS51709"/>
    </source>
</evidence>
<dbReference type="Proteomes" id="UP000009046">
    <property type="component" value="Unassembled WGS sequence"/>
</dbReference>
<keyword evidence="10" id="KW-1185">Reference proteome</keyword>
<dbReference type="InterPro" id="IPR027266">
    <property type="entry name" value="TrmE/GcvT-like"/>
</dbReference>
<dbReference type="PANTHER" id="PTHR42714">
    <property type="entry name" value="TRNA MODIFICATION GTPASE GTPBP3"/>
    <property type="match status" value="1"/>
</dbReference>
<name>E0VJH7_PEDHC</name>
<dbReference type="CTD" id="8230806"/>
<dbReference type="HAMAP" id="MF_00379">
    <property type="entry name" value="GTPase_MnmE"/>
    <property type="match status" value="1"/>
</dbReference>
<dbReference type="eggNOG" id="KOG4176">
    <property type="taxonomic scope" value="Eukaryota"/>
</dbReference>
<dbReference type="NCBIfam" id="NF003661">
    <property type="entry name" value="PRK05291.1-3"/>
    <property type="match status" value="1"/>
</dbReference>
<evidence type="ECO:0000256" key="1">
    <source>
        <dbReference type="ARBA" id="ARBA00001954"/>
    </source>
</evidence>